<dbReference type="CDD" id="cd11558">
    <property type="entry name" value="W2_eIF2B_epsilon"/>
    <property type="match status" value="1"/>
</dbReference>
<organism evidence="5 6">
    <name type="scientific">Diploscapter pachys</name>
    <dbReference type="NCBI Taxonomy" id="2018661"/>
    <lineage>
        <taxon>Eukaryota</taxon>
        <taxon>Metazoa</taxon>
        <taxon>Ecdysozoa</taxon>
        <taxon>Nematoda</taxon>
        <taxon>Chromadorea</taxon>
        <taxon>Rhabditida</taxon>
        <taxon>Rhabditina</taxon>
        <taxon>Rhabditomorpha</taxon>
        <taxon>Rhabditoidea</taxon>
        <taxon>Rhabditidae</taxon>
        <taxon>Diploscapter</taxon>
    </lineage>
</organism>
<feature type="domain" description="W2" evidence="4">
    <location>
        <begin position="485"/>
        <end position="662"/>
    </location>
</feature>
<dbReference type="GO" id="GO:0005851">
    <property type="term" value="C:eukaryotic translation initiation factor 2B complex"/>
    <property type="evidence" value="ECO:0007669"/>
    <property type="project" value="TreeGrafter"/>
</dbReference>
<evidence type="ECO:0000313" key="6">
    <source>
        <dbReference type="Proteomes" id="UP000218231"/>
    </source>
</evidence>
<dbReference type="SUPFAM" id="SSF51161">
    <property type="entry name" value="Trimeric LpxA-like enzymes"/>
    <property type="match status" value="1"/>
</dbReference>
<dbReference type="SUPFAM" id="SSF48371">
    <property type="entry name" value="ARM repeat"/>
    <property type="match status" value="1"/>
</dbReference>
<gene>
    <name evidence="5" type="ORF">WR25_10344</name>
</gene>
<dbReference type="PROSITE" id="PS51363">
    <property type="entry name" value="W2"/>
    <property type="match status" value="1"/>
</dbReference>
<dbReference type="InterPro" id="IPR044123">
    <property type="entry name" value="W2_eIF2B_epsilon"/>
</dbReference>
<dbReference type="Pfam" id="PF24894">
    <property type="entry name" value="Hexapep_GlmU"/>
    <property type="match status" value="1"/>
</dbReference>
<dbReference type="InterPro" id="IPR056818">
    <property type="entry name" value="GlmU/GlgC-like_hexapep"/>
</dbReference>
<comment type="caution">
    <text evidence="5">The sequence shown here is derived from an EMBL/GenBank/DDBJ whole genome shotgun (WGS) entry which is preliminary data.</text>
</comment>
<evidence type="ECO:0000256" key="1">
    <source>
        <dbReference type="ARBA" id="ARBA00044144"/>
    </source>
</evidence>
<dbReference type="Pfam" id="PF02020">
    <property type="entry name" value="W2"/>
    <property type="match status" value="1"/>
</dbReference>
<dbReference type="InterPro" id="IPR011004">
    <property type="entry name" value="Trimer_LpxA-like_sf"/>
</dbReference>
<dbReference type="InterPro" id="IPR016024">
    <property type="entry name" value="ARM-type_fold"/>
</dbReference>
<protein>
    <recommendedName>
        <fullName evidence="1">Translation initiation factor eIF2B subunit epsilon</fullName>
    </recommendedName>
    <alternativeName>
        <fullName evidence="2">eIF2B GDP-GTP exchange factor subunit epsilon</fullName>
    </alternativeName>
</protein>
<name>A0A2A2J9E3_9BILA</name>
<dbReference type="STRING" id="2018661.A0A2A2J9E3"/>
<dbReference type="PANTHER" id="PTHR45887:SF1">
    <property type="entry name" value="TRANSLATION INITIATION FACTOR EIF-2B SUBUNIT EPSILON"/>
    <property type="match status" value="1"/>
</dbReference>
<reference evidence="5 6" key="1">
    <citation type="journal article" date="2017" name="Curr. Biol.">
        <title>Genome architecture and evolution of a unichromosomal asexual nematode.</title>
        <authorList>
            <person name="Fradin H."/>
            <person name="Zegar C."/>
            <person name="Gutwein M."/>
            <person name="Lucas J."/>
            <person name="Kovtun M."/>
            <person name="Corcoran D."/>
            <person name="Baugh L.R."/>
            <person name="Kiontke K."/>
            <person name="Gunsalus K."/>
            <person name="Fitch D.H."/>
            <person name="Piano F."/>
        </authorList>
    </citation>
    <scope>NUCLEOTIDE SEQUENCE [LARGE SCALE GENOMIC DNA]</scope>
    <source>
        <strain evidence="5">PF1309</strain>
    </source>
</reference>
<dbReference type="Proteomes" id="UP000218231">
    <property type="component" value="Unassembled WGS sequence"/>
</dbReference>
<dbReference type="Gene3D" id="2.160.10.10">
    <property type="entry name" value="Hexapeptide repeat proteins"/>
    <property type="match status" value="1"/>
</dbReference>
<proteinExistence type="predicted"/>
<dbReference type="GO" id="GO:0003743">
    <property type="term" value="F:translation initiation factor activity"/>
    <property type="evidence" value="ECO:0007669"/>
    <property type="project" value="TreeGrafter"/>
</dbReference>
<dbReference type="InterPro" id="IPR029044">
    <property type="entry name" value="Nucleotide-diphossugar_trans"/>
</dbReference>
<dbReference type="PANTHER" id="PTHR45887">
    <property type="entry name" value="TRANSLATION INITIATION FACTOR EIF-2B SUBUNIT EPSILON"/>
    <property type="match status" value="1"/>
</dbReference>
<dbReference type="Gene3D" id="1.25.40.180">
    <property type="match status" value="1"/>
</dbReference>
<dbReference type="InterPro" id="IPR003307">
    <property type="entry name" value="W2_domain"/>
</dbReference>
<feature type="compositionally biased region" description="Polar residues" evidence="3">
    <location>
        <begin position="458"/>
        <end position="472"/>
    </location>
</feature>
<evidence type="ECO:0000259" key="4">
    <source>
        <dbReference type="PROSITE" id="PS51363"/>
    </source>
</evidence>
<feature type="region of interest" description="Disordered" evidence="3">
    <location>
        <begin position="449"/>
        <end position="484"/>
    </location>
</feature>
<dbReference type="GO" id="GO:0005085">
    <property type="term" value="F:guanyl-nucleotide exchange factor activity"/>
    <property type="evidence" value="ECO:0007669"/>
    <property type="project" value="InterPro"/>
</dbReference>
<evidence type="ECO:0000256" key="3">
    <source>
        <dbReference type="SAM" id="MobiDB-lite"/>
    </source>
</evidence>
<dbReference type="SUPFAM" id="SSF53448">
    <property type="entry name" value="Nucleotide-diphospho-sugar transferases"/>
    <property type="match status" value="1"/>
</dbReference>
<evidence type="ECO:0000313" key="5">
    <source>
        <dbReference type="EMBL" id="PAV58244.1"/>
    </source>
</evidence>
<keyword evidence="6" id="KW-1185">Reference proteome</keyword>
<dbReference type="Gene3D" id="3.90.550.10">
    <property type="entry name" value="Spore Coat Polysaccharide Biosynthesis Protein SpsA, Chain A"/>
    <property type="match status" value="1"/>
</dbReference>
<dbReference type="InterPro" id="IPR051956">
    <property type="entry name" value="eIF2B_epsilon"/>
</dbReference>
<dbReference type="GO" id="GO:0031369">
    <property type="term" value="F:translation initiation factor binding"/>
    <property type="evidence" value="ECO:0007669"/>
    <property type="project" value="InterPro"/>
</dbReference>
<accession>A0A2A2J9E3</accession>
<sequence>MDPRRDQREKETTLSAVVIADNFNDSIFLHEAASEIPLACRPLCNVPIINYTLLWLLKTGVKRVFLVSTESRTEGLKLVEKNWSLQFEQFQWTRCAGSKSVGDSIRELFALELLKGDFLLISNPATITNSTLEKNIAKYYEMRKKDKSNALNLIYVEFGKENPKLALMRETNQLIAYHSPNNIHQLEGHVKESTTVSIRTDLMFSGIAICSENISNAFKDNFDFETLNDVIREFFDKEEILNLNIHVDVLPEDESAYSATDYATLMNLSQMVMDRWFYPIVPEKASLDQFITYHPGNVYLEECDENCGRSMPTQKYSPKSYQLGVAYGKRCKVGEHLDLVCAIFGSDCVIEDGCSLHRCIVGSNCKIGKNCILEEICIGNNVQIPDGTKITSRHAVIGHGVSYPSGLECPRNCMISTAQPPEDDMDDFRVREEQGVFIWNMRSGDDLWNGTKRRRRTTSGIESDAQSLNQNVPAGHESADEDPDQIPTAVFFEEVVELMQRVLELEGPEGEDTRIKNAKERMENLKLEINSLRFANNVPWEDVLKLSVLAMLSFQQAHTLNDLKKFFCRWSHFFTSLYKRSDQQVQILAAFETKLKDSSAESPWLSPKAITVLIHYLYDELDLLEDDAILIWFDELEHVELKKEMQKIVDWLEEDSSEEEEKYCKMSFTDFAYFNGSVRRDRAQESVMQTFNAREKFLKKLEEERHMRQVVQRKTNAAVIIQKFYRRNAAKNVIHRQWRQQFDINEASSANNKEILLDRLSRIALFHRHPQDDGRLITICSQTLSFMRTNSIAPVEMMIPRTRLLVLKTVLKFLVKSQKNTNITMPVRFIETFAFLDPESVYRLIKMGYMTAMVSVVVKTSEAMGIGAGADGAFHLEETVPPKLDAILQLLLTPIDKCDKEKRCTVLNSLLSAINENPNQSVAVRVLLAFIRKNIKAKKISFEDVMSAFEFDQNQKLDVSSEQSTSAENIVDRAEAQGKSEKMMDLKLVGQKMAWILTEIMTIGEEDGSLQNSAAKVRLLSVISKVVPIALNSSSDFDDKSMETEEKVTQCWLKESIQKRLTLPIFKSMIFSALQQGDSLSLVVGFERQLSGMIYEISMSEQFIQRLWDSICEVGENSGSGTPMVVFSQFTHAMPTTGRNY</sequence>
<dbReference type="AlphaFoldDB" id="A0A2A2J9E3"/>
<dbReference type="SMART" id="SM00515">
    <property type="entry name" value="eIF5C"/>
    <property type="match status" value="1"/>
</dbReference>
<dbReference type="OrthoDB" id="424572at2759"/>
<dbReference type="EMBL" id="LIAE01010591">
    <property type="protein sequence ID" value="PAV58244.1"/>
    <property type="molecule type" value="Genomic_DNA"/>
</dbReference>
<evidence type="ECO:0000256" key="2">
    <source>
        <dbReference type="ARBA" id="ARBA00044345"/>
    </source>
</evidence>